<comment type="caution">
    <text evidence="8">The sequence shown here is derived from an EMBL/GenBank/DDBJ whole genome shotgun (WGS) entry which is preliminary data.</text>
</comment>
<dbReference type="RefSeq" id="WP_189461109.1">
    <property type="nucleotide sequence ID" value="NZ_BMYO01000006.1"/>
</dbReference>
<comment type="cofactor">
    <cofactor evidence="6">
        <name>Zn(2+)</name>
        <dbReference type="ChEBI" id="CHEBI:29105"/>
    </cofactor>
    <text evidence="6">Binds 1 zinc ion per subunit.</text>
</comment>
<evidence type="ECO:0000259" key="7">
    <source>
        <dbReference type="Pfam" id="PF01435"/>
    </source>
</evidence>
<keyword evidence="4 6" id="KW-0862">Zinc</keyword>
<evidence type="ECO:0000313" key="8">
    <source>
        <dbReference type="EMBL" id="GHD64543.1"/>
    </source>
</evidence>
<dbReference type="Gene3D" id="3.30.2010.10">
    <property type="entry name" value="Metalloproteases ('zincins'), catalytic domain"/>
    <property type="match status" value="1"/>
</dbReference>
<reference evidence="9" key="1">
    <citation type="journal article" date="2019" name="Int. J. Syst. Evol. Microbiol.">
        <title>The Global Catalogue of Microorganisms (GCM) 10K type strain sequencing project: providing services to taxonomists for standard genome sequencing and annotation.</title>
        <authorList>
            <consortium name="The Broad Institute Genomics Platform"/>
            <consortium name="The Broad Institute Genome Sequencing Center for Infectious Disease"/>
            <person name="Wu L."/>
            <person name="Ma J."/>
        </authorList>
    </citation>
    <scope>NUCLEOTIDE SEQUENCE [LARGE SCALE GENOMIC DNA]</scope>
    <source>
        <strain evidence="9">KCTC 23701</strain>
    </source>
</reference>
<dbReference type="CDD" id="cd07331">
    <property type="entry name" value="M48C_Oma1_like"/>
    <property type="match status" value="1"/>
</dbReference>
<accession>A0ABQ3H3I6</accession>
<comment type="similarity">
    <text evidence="6">Belongs to the peptidase M48 family.</text>
</comment>
<keyword evidence="5 6" id="KW-0482">Metalloprotease</keyword>
<evidence type="ECO:0000256" key="2">
    <source>
        <dbReference type="ARBA" id="ARBA00022723"/>
    </source>
</evidence>
<sequence length="277" mass="30017">MKRSLTALAIAAAIALGGCQQVSTTGTGATNITRKQSMSMLVSEKDVEQMSAQAYNETLGKAKGSGKLNTDAAMTRRVRSIADRLIPQTAVFRPDALNWKWEVNVEQSKELNAYCMAGGKIMFYSGIITELKLSDDEIAQIMGHEIAHALREHARERMSSEANKQIAIQGISILTGGKYDALLGMGDQLIAVGYTLPNSREHESEADVMGLELAARAGYNPQAAVTLWQKMAAASQGGSPEFLSTHPSSSTRIRDLQAQIPKVEPLYEAAVKQYGKR</sequence>
<evidence type="ECO:0000256" key="5">
    <source>
        <dbReference type="ARBA" id="ARBA00023049"/>
    </source>
</evidence>
<evidence type="ECO:0000256" key="3">
    <source>
        <dbReference type="ARBA" id="ARBA00022801"/>
    </source>
</evidence>
<evidence type="ECO:0000256" key="6">
    <source>
        <dbReference type="RuleBase" id="RU003983"/>
    </source>
</evidence>
<keyword evidence="1 6" id="KW-0645">Protease</keyword>
<dbReference type="PANTHER" id="PTHR22726">
    <property type="entry name" value="METALLOENDOPEPTIDASE OMA1"/>
    <property type="match status" value="1"/>
</dbReference>
<evidence type="ECO:0000313" key="9">
    <source>
        <dbReference type="Proteomes" id="UP000604737"/>
    </source>
</evidence>
<dbReference type="PANTHER" id="PTHR22726:SF1">
    <property type="entry name" value="METALLOENDOPEPTIDASE OMA1, MITOCHONDRIAL"/>
    <property type="match status" value="1"/>
</dbReference>
<dbReference type="Proteomes" id="UP000604737">
    <property type="component" value="Unassembled WGS sequence"/>
</dbReference>
<evidence type="ECO:0000256" key="1">
    <source>
        <dbReference type="ARBA" id="ARBA00022670"/>
    </source>
</evidence>
<feature type="domain" description="Peptidase M48" evidence="7">
    <location>
        <begin position="75"/>
        <end position="258"/>
    </location>
</feature>
<proteinExistence type="inferred from homology"/>
<protein>
    <recommendedName>
        <fullName evidence="7">Peptidase M48 domain-containing protein</fullName>
    </recommendedName>
</protein>
<dbReference type="InterPro" id="IPR001915">
    <property type="entry name" value="Peptidase_M48"/>
</dbReference>
<dbReference type="Pfam" id="PF01435">
    <property type="entry name" value="Peptidase_M48"/>
    <property type="match status" value="1"/>
</dbReference>
<keyword evidence="3 6" id="KW-0378">Hydrolase</keyword>
<name>A0ABQ3H3I6_9NEIS</name>
<keyword evidence="2" id="KW-0479">Metal-binding</keyword>
<dbReference type="InterPro" id="IPR051156">
    <property type="entry name" value="Mito/Outer_Membr_Metalloprot"/>
</dbReference>
<dbReference type="PROSITE" id="PS51257">
    <property type="entry name" value="PROKAR_LIPOPROTEIN"/>
    <property type="match status" value="1"/>
</dbReference>
<gene>
    <name evidence="8" type="ORF">GCM10007350_23910</name>
</gene>
<keyword evidence="9" id="KW-1185">Reference proteome</keyword>
<evidence type="ECO:0000256" key="4">
    <source>
        <dbReference type="ARBA" id="ARBA00022833"/>
    </source>
</evidence>
<organism evidence="8 9">
    <name type="scientific">Jeongeupia chitinilytica</name>
    <dbReference type="NCBI Taxonomy" id="1041641"/>
    <lineage>
        <taxon>Bacteria</taxon>
        <taxon>Pseudomonadati</taxon>
        <taxon>Pseudomonadota</taxon>
        <taxon>Betaproteobacteria</taxon>
        <taxon>Neisseriales</taxon>
        <taxon>Chitinibacteraceae</taxon>
        <taxon>Jeongeupia</taxon>
    </lineage>
</organism>
<dbReference type="EMBL" id="BMYO01000006">
    <property type="protein sequence ID" value="GHD64543.1"/>
    <property type="molecule type" value="Genomic_DNA"/>
</dbReference>